<feature type="region of interest" description="Disordered" evidence="1">
    <location>
        <begin position="331"/>
        <end position="384"/>
    </location>
</feature>
<name>A0ABV0IM91_9MICC</name>
<comment type="caution">
    <text evidence="3">The sequence shown here is derived from an EMBL/GenBank/DDBJ whole genome shotgun (WGS) entry which is preliminary data.</text>
</comment>
<dbReference type="RefSeq" id="WP_347922148.1">
    <property type="nucleotide sequence ID" value="NZ_JBDXMX010000013.1"/>
</dbReference>
<evidence type="ECO:0000313" key="3">
    <source>
        <dbReference type="EMBL" id="MEO9249277.1"/>
    </source>
</evidence>
<protein>
    <submittedName>
        <fullName evidence="3">DUF222 domain-containing protein</fullName>
    </submittedName>
</protein>
<keyword evidence="4" id="KW-1185">Reference proteome</keyword>
<proteinExistence type="predicted"/>
<feature type="domain" description="DUF222" evidence="2">
    <location>
        <begin position="85"/>
        <end position="295"/>
    </location>
</feature>
<feature type="region of interest" description="Disordered" evidence="1">
    <location>
        <begin position="1"/>
        <end position="42"/>
    </location>
</feature>
<accession>A0ABV0IM91</accession>
<feature type="compositionally biased region" description="Low complexity" evidence="1">
    <location>
        <begin position="25"/>
        <end position="42"/>
    </location>
</feature>
<dbReference type="InterPro" id="IPR003870">
    <property type="entry name" value="DUF222"/>
</dbReference>
<sequence>MFEEVVRDAVGDGDGVDPPASVPASTTSGSGPVPAPPTATVSTGTASIPAGAADLLACGSVLSALPAPVSEAEAVDRIRSLEELKAACAAAQARTTAALHRLRTEAEAQQGVPVRDRGRGLAAEVALARRESPNTGSRDLGLARALCEEMPHTLAALTRGAISEWKATIMCRETAWLPVEARREVDELMADCLEELGVKKLAGVARAHAQRLDQASAVAQMDRSVRERRVSLRPAPGAMAYLTALLPMAQAVGCLGRLKKSAATTVGTGDRAERTQDQVMADLLVERLTGQAHAEDVPVEIHLVMTDRSLWGTTDTDTTPVPAAEDLAAQAPAAAGPAPRDPADRVPAEGPALHGPAKQAPAAENPGDLGPAADEPAGLSPAEASLTPAWLVGHGPIPAEVA</sequence>
<reference evidence="3 4" key="1">
    <citation type="submission" date="2024-05" db="EMBL/GenBank/DDBJ databases">
        <authorList>
            <person name="Yi C."/>
        </authorList>
    </citation>
    <scope>NUCLEOTIDE SEQUENCE [LARGE SCALE GENOMIC DNA]</scope>
    <source>
        <strain evidence="3 4">XS13</strain>
    </source>
</reference>
<feature type="compositionally biased region" description="Basic and acidic residues" evidence="1">
    <location>
        <begin position="1"/>
        <end position="10"/>
    </location>
</feature>
<dbReference type="Proteomes" id="UP001484097">
    <property type="component" value="Unassembled WGS sequence"/>
</dbReference>
<evidence type="ECO:0000259" key="2">
    <source>
        <dbReference type="Pfam" id="PF02720"/>
    </source>
</evidence>
<dbReference type="Pfam" id="PF02720">
    <property type="entry name" value="DUF222"/>
    <property type="match status" value="1"/>
</dbReference>
<evidence type="ECO:0000256" key="1">
    <source>
        <dbReference type="SAM" id="MobiDB-lite"/>
    </source>
</evidence>
<evidence type="ECO:0000313" key="4">
    <source>
        <dbReference type="Proteomes" id="UP001484097"/>
    </source>
</evidence>
<gene>
    <name evidence="3" type="ORF">ABDK96_16460</name>
</gene>
<organism evidence="3 4">
    <name type="scientific">Citricoccus nitrophenolicus</name>
    <dbReference type="NCBI Taxonomy" id="863575"/>
    <lineage>
        <taxon>Bacteria</taxon>
        <taxon>Bacillati</taxon>
        <taxon>Actinomycetota</taxon>
        <taxon>Actinomycetes</taxon>
        <taxon>Micrococcales</taxon>
        <taxon>Micrococcaceae</taxon>
        <taxon>Citricoccus</taxon>
    </lineage>
</organism>
<dbReference type="EMBL" id="JBDXMX010000013">
    <property type="protein sequence ID" value="MEO9249277.1"/>
    <property type="molecule type" value="Genomic_DNA"/>
</dbReference>
<feature type="non-terminal residue" evidence="3">
    <location>
        <position position="402"/>
    </location>
</feature>